<protein>
    <submittedName>
        <fullName evidence="1">Uncharacterized protein</fullName>
    </submittedName>
</protein>
<dbReference type="EMBL" id="CP111015">
    <property type="protein sequence ID" value="WAR01314.1"/>
    <property type="molecule type" value="Genomic_DNA"/>
</dbReference>
<dbReference type="PANTHER" id="PTHR35841">
    <property type="entry name" value="PHOSPHONATES-BINDING PERIPLASMIC PROTEIN"/>
    <property type="match status" value="1"/>
</dbReference>
<evidence type="ECO:0000313" key="1">
    <source>
        <dbReference type="EMBL" id="WAR01314.1"/>
    </source>
</evidence>
<proteinExistence type="predicted"/>
<name>A0ABY7DW84_MYAAR</name>
<dbReference type="SUPFAM" id="SSF53850">
    <property type="entry name" value="Periplasmic binding protein-like II"/>
    <property type="match status" value="1"/>
</dbReference>
<dbReference type="Proteomes" id="UP001164746">
    <property type="component" value="Chromosome 4"/>
</dbReference>
<organism evidence="1 2">
    <name type="scientific">Mya arenaria</name>
    <name type="common">Soft-shell clam</name>
    <dbReference type="NCBI Taxonomy" id="6604"/>
    <lineage>
        <taxon>Eukaryota</taxon>
        <taxon>Metazoa</taxon>
        <taxon>Spiralia</taxon>
        <taxon>Lophotrochozoa</taxon>
        <taxon>Mollusca</taxon>
        <taxon>Bivalvia</taxon>
        <taxon>Autobranchia</taxon>
        <taxon>Heteroconchia</taxon>
        <taxon>Euheterodonta</taxon>
        <taxon>Imparidentia</taxon>
        <taxon>Neoheterodontei</taxon>
        <taxon>Myida</taxon>
        <taxon>Myoidea</taxon>
        <taxon>Myidae</taxon>
        <taxon>Mya</taxon>
    </lineage>
</organism>
<keyword evidence="2" id="KW-1185">Reference proteome</keyword>
<gene>
    <name evidence="1" type="ORF">MAR_007872</name>
</gene>
<sequence>MTEARENLRAITYLSPSLPVELFETILEYLEEVTGRDGYLTYESRWSGPPKDRVDPFTSNLADIGFMSSTDFLRMAKDGNKSVVLCGAGAVFNHKKNTGRPVYYSDVIINARNKSKYKELHDLRGHILGFTDKSSLSSCVSVLDYLKKQGADASFFSDTYLSGSHIGLIKSVLDGRVDVAAVDSNALHGFLTQHPNHVDDVHVINSFGPLPTYPINTTWSRRLAQYNVTGFVQTDSSLYDLETDLVTGIGKLTMSSTYY</sequence>
<dbReference type="Pfam" id="PF12974">
    <property type="entry name" value="Phosphonate-bd"/>
    <property type="match status" value="1"/>
</dbReference>
<reference evidence="1" key="1">
    <citation type="submission" date="2022-11" db="EMBL/GenBank/DDBJ databases">
        <title>Centuries of genome instability and evolution in soft-shell clam transmissible cancer (bioRxiv).</title>
        <authorList>
            <person name="Hart S.F.M."/>
            <person name="Yonemitsu M.A."/>
            <person name="Giersch R.M."/>
            <person name="Beal B.F."/>
            <person name="Arriagada G."/>
            <person name="Davis B.W."/>
            <person name="Ostrander E.A."/>
            <person name="Goff S.P."/>
            <person name="Metzger M.J."/>
        </authorList>
    </citation>
    <scope>NUCLEOTIDE SEQUENCE</scope>
    <source>
        <strain evidence="1">MELC-2E11</strain>
        <tissue evidence="1">Siphon/mantle</tissue>
    </source>
</reference>
<evidence type="ECO:0000313" key="2">
    <source>
        <dbReference type="Proteomes" id="UP001164746"/>
    </source>
</evidence>
<dbReference type="PANTHER" id="PTHR35841:SF1">
    <property type="entry name" value="PHOSPHONATES-BINDING PERIPLASMIC PROTEIN"/>
    <property type="match status" value="1"/>
</dbReference>
<accession>A0ABY7DW84</accession>
<dbReference type="Gene3D" id="3.40.190.10">
    <property type="entry name" value="Periplasmic binding protein-like II"/>
    <property type="match status" value="2"/>
</dbReference>